<keyword evidence="2" id="KW-1185">Reference proteome</keyword>
<gene>
    <name evidence="1" type="ORF">PYCCODRAFT_1426754</name>
</gene>
<proteinExistence type="predicted"/>
<evidence type="ECO:0000313" key="2">
    <source>
        <dbReference type="Proteomes" id="UP000193067"/>
    </source>
</evidence>
<name>A0A1Y2IG79_TRAC3</name>
<reference evidence="1 2" key="1">
    <citation type="journal article" date="2015" name="Biotechnol. Biofuels">
        <title>Enhanced degradation of softwood versus hardwood by the white-rot fungus Pycnoporus coccineus.</title>
        <authorList>
            <person name="Couturier M."/>
            <person name="Navarro D."/>
            <person name="Chevret D."/>
            <person name="Henrissat B."/>
            <person name="Piumi F."/>
            <person name="Ruiz-Duenas F.J."/>
            <person name="Martinez A.T."/>
            <person name="Grigoriev I.V."/>
            <person name="Riley R."/>
            <person name="Lipzen A."/>
            <person name="Berrin J.G."/>
            <person name="Master E.R."/>
            <person name="Rosso M.N."/>
        </authorList>
    </citation>
    <scope>NUCLEOTIDE SEQUENCE [LARGE SCALE GENOMIC DNA]</scope>
    <source>
        <strain evidence="1 2">BRFM310</strain>
    </source>
</reference>
<dbReference type="EMBL" id="KZ084121">
    <property type="protein sequence ID" value="OSD00145.1"/>
    <property type="molecule type" value="Genomic_DNA"/>
</dbReference>
<sequence>MLVITRLAEQQALRKPSRAPVRGKKRRAEDSDSLHEKRAECVFFSSVVIVPSTAGWLLGLSSRVAALYAWCPRSKSRSRSRADWPLDARHARIPPNRPQSVGARFTHRPTLASTFVPKSVSSTAVLGRDWVAQSKLANLGHLA</sequence>
<dbReference type="Proteomes" id="UP000193067">
    <property type="component" value="Unassembled WGS sequence"/>
</dbReference>
<organism evidence="1 2">
    <name type="scientific">Trametes coccinea (strain BRFM310)</name>
    <name type="common">Pycnoporus coccineus</name>
    <dbReference type="NCBI Taxonomy" id="1353009"/>
    <lineage>
        <taxon>Eukaryota</taxon>
        <taxon>Fungi</taxon>
        <taxon>Dikarya</taxon>
        <taxon>Basidiomycota</taxon>
        <taxon>Agaricomycotina</taxon>
        <taxon>Agaricomycetes</taxon>
        <taxon>Polyporales</taxon>
        <taxon>Polyporaceae</taxon>
        <taxon>Trametes</taxon>
    </lineage>
</organism>
<evidence type="ECO:0000313" key="1">
    <source>
        <dbReference type="EMBL" id="OSD00145.1"/>
    </source>
</evidence>
<accession>A0A1Y2IG79</accession>
<dbReference type="AlphaFoldDB" id="A0A1Y2IG79"/>
<protein>
    <submittedName>
        <fullName evidence="1">Uncharacterized protein</fullName>
    </submittedName>
</protein>